<evidence type="ECO:0000256" key="6">
    <source>
        <dbReference type="ARBA" id="ARBA00022660"/>
    </source>
</evidence>
<feature type="transmembrane region" description="Helical" evidence="16">
    <location>
        <begin position="42"/>
        <end position="66"/>
    </location>
</feature>
<evidence type="ECO:0000256" key="14">
    <source>
        <dbReference type="ARBA" id="ARBA00031019"/>
    </source>
</evidence>
<organism evidence="17">
    <name type="scientific">Cerambycidae sp. 4 KM-2017</name>
    <dbReference type="NCBI Taxonomy" id="2219289"/>
    <lineage>
        <taxon>Eukaryota</taxon>
        <taxon>Metazoa</taxon>
        <taxon>Ecdysozoa</taxon>
        <taxon>Arthropoda</taxon>
        <taxon>Hexapoda</taxon>
        <taxon>Insecta</taxon>
        <taxon>Pterygota</taxon>
        <taxon>Neoptera</taxon>
        <taxon>Endopterygota</taxon>
        <taxon>Coleoptera</taxon>
        <taxon>Polyphaga</taxon>
        <taxon>Cucujiformia</taxon>
        <taxon>Chrysomeloidea</taxon>
        <taxon>Cerambycidae</taxon>
    </lineage>
</organism>
<feature type="transmembrane region" description="Helical" evidence="16">
    <location>
        <begin position="125"/>
        <end position="151"/>
    </location>
</feature>
<accession>A0A346RGA7</accession>
<evidence type="ECO:0000256" key="9">
    <source>
        <dbReference type="ARBA" id="ARBA00022982"/>
    </source>
</evidence>
<evidence type="ECO:0000256" key="10">
    <source>
        <dbReference type="ARBA" id="ARBA00022989"/>
    </source>
</evidence>
<comment type="catalytic activity">
    <reaction evidence="15">
        <text>a ubiquinone + NADH + 5 H(+)(in) = a ubiquinol + NAD(+) + 4 H(+)(out)</text>
        <dbReference type="Rhea" id="RHEA:29091"/>
        <dbReference type="Rhea" id="RHEA-COMP:9565"/>
        <dbReference type="Rhea" id="RHEA-COMP:9566"/>
        <dbReference type="ChEBI" id="CHEBI:15378"/>
        <dbReference type="ChEBI" id="CHEBI:16389"/>
        <dbReference type="ChEBI" id="CHEBI:17976"/>
        <dbReference type="ChEBI" id="CHEBI:57540"/>
        <dbReference type="ChEBI" id="CHEBI:57945"/>
        <dbReference type="EC" id="7.1.1.2"/>
    </reaction>
</comment>
<keyword evidence="12 17" id="KW-0496">Mitochondrion</keyword>
<comment type="subcellular location">
    <subcellularLocation>
        <location evidence="1">Mitochondrion membrane</location>
        <topology evidence="1">Multi-pass membrane protein</topology>
    </subcellularLocation>
</comment>
<sequence>MLIIFFSLNLFFLSHPLSIGLMLLTQTILISLSSGLMNLTYWYSYILFLVMIGGMLILFIYMTSVASNEKFKFSSNLMFFYLMIFFIMFMLLFMDFFYFNFNTNLMDQMHHFKNINFNLTLSKLFFYPLINTFFMMTIYLLITLIVVVKITNNKLGPLRQMN</sequence>
<evidence type="ECO:0000313" key="17">
    <source>
        <dbReference type="EMBL" id="AXS65104.1"/>
    </source>
</evidence>
<keyword evidence="13 16" id="KW-0472">Membrane</keyword>
<dbReference type="EC" id="7.1.1.2" evidence="3"/>
<protein>
    <recommendedName>
        <fullName evidence="4">NADH-ubiquinone oxidoreductase chain 6</fullName>
        <ecNumber evidence="3">7.1.1.2</ecNumber>
    </recommendedName>
    <alternativeName>
        <fullName evidence="14">NADH dehydrogenase subunit 6</fullName>
    </alternativeName>
</protein>
<geneLocation type="mitochondrion" evidence="17"/>
<dbReference type="EMBL" id="MG193358">
    <property type="protein sequence ID" value="AXS65104.1"/>
    <property type="molecule type" value="Genomic_DNA"/>
</dbReference>
<evidence type="ECO:0000256" key="13">
    <source>
        <dbReference type="ARBA" id="ARBA00023136"/>
    </source>
</evidence>
<keyword evidence="9" id="KW-0249">Electron transport</keyword>
<comment type="similarity">
    <text evidence="2">Belongs to the complex I subunit 6 family.</text>
</comment>
<evidence type="ECO:0000256" key="3">
    <source>
        <dbReference type="ARBA" id="ARBA00012944"/>
    </source>
</evidence>
<dbReference type="GO" id="GO:0031966">
    <property type="term" value="C:mitochondrial membrane"/>
    <property type="evidence" value="ECO:0007669"/>
    <property type="project" value="UniProtKB-SubCell"/>
</dbReference>
<keyword evidence="10 16" id="KW-1133">Transmembrane helix</keyword>
<keyword evidence="6" id="KW-0679">Respiratory chain</keyword>
<keyword evidence="7 16" id="KW-0812">Transmembrane</keyword>
<keyword evidence="8" id="KW-1278">Translocase</keyword>
<evidence type="ECO:0000256" key="12">
    <source>
        <dbReference type="ARBA" id="ARBA00023128"/>
    </source>
</evidence>
<dbReference type="AlphaFoldDB" id="A0A346RGA7"/>
<proteinExistence type="inferred from homology"/>
<evidence type="ECO:0000256" key="7">
    <source>
        <dbReference type="ARBA" id="ARBA00022692"/>
    </source>
</evidence>
<evidence type="ECO:0000256" key="11">
    <source>
        <dbReference type="ARBA" id="ARBA00023027"/>
    </source>
</evidence>
<evidence type="ECO:0000256" key="4">
    <source>
        <dbReference type="ARBA" id="ARBA00021095"/>
    </source>
</evidence>
<reference evidence="17" key="1">
    <citation type="journal article" date="2018" name="J. ISSAAS">
        <title>The contribution of mitochondrial metagenomics to large-scale data mining and phylogenetic analysis of Coleoptera.</title>
        <authorList>
            <person name="Miller K."/>
            <person name="Linard B."/>
            <person name="Motyka M."/>
            <person name="Bocek M."/>
            <person name="Vogler A.P."/>
        </authorList>
    </citation>
    <scope>NUCLEOTIDE SEQUENCE</scope>
</reference>
<dbReference type="PANTHER" id="PTHR11435">
    <property type="entry name" value="NADH UBIQUINONE OXIDOREDUCTASE SUBUNIT ND6"/>
    <property type="match status" value="1"/>
</dbReference>
<evidence type="ECO:0000256" key="5">
    <source>
        <dbReference type="ARBA" id="ARBA00022448"/>
    </source>
</evidence>
<evidence type="ECO:0000256" key="2">
    <source>
        <dbReference type="ARBA" id="ARBA00005698"/>
    </source>
</evidence>
<name>A0A346RGA7_9CUCU</name>
<gene>
    <name evidence="17" type="primary">nad6</name>
</gene>
<dbReference type="PANTHER" id="PTHR11435:SF1">
    <property type="entry name" value="NADH-UBIQUINONE OXIDOREDUCTASE CHAIN 6"/>
    <property type="match status" value="1"/>
</dbReference>
<feature type="transmembrane region" description="Helical" evidence="16">
    <location>
        <begin position="78"/>
        <end position="99"/>
    </location>
</feature>
<evidence type="ECO:0000256" key="1">
    <source>
        <dbReference type="ARBA" id="ARBA00004225"/>
    </source>
</evidence>
<evidence type="ECO:0000256" key="15">
    <source>
        <dbReference type="ARBA" id="ARBA00049551"/>
    </source>
</evidence>
<evidence type="ECO:0000256" key="8">
    <source>
        <dbReference type="ARBA" id="ARBA00022967"/>
    </source>
</evidence>
<evidence type="ECO:0000256" key="16">
    <source>
        <dbReference type="SAM" id="Phobius"/>
    </source>
</evidence>
<keyword evidence="11" id="KW-0520">NAD</keyword>
<keyword evidence="5" id="KW-0813">Transport</keyword>
<dbReference type="InterPro" id="IPR050269">
    <property type="entry name" value="ComplexI_Subunit6"/>
</dbReference>
<dbReference type="GO" id="GO:0008137">
    <property type="term" value="F:NADH dehydrogenase (ubiquinone) activity"/>
    <property type="evidence" value="ECO:0007669"/>
    <property type="project" value="UniProtKB-EC"/>
</dbReference>